<organism evidence="2 3">
    <name type="scientific">Elysia crispata</name>
    <name type="common">lettuce slug</name>
    <dbReference type="NCBI Taxonomy" id="231223"/>
    <lineage>
        <taxon>Eukaryota</taxon>
        <taxon>Metazoa</taxon>
        <taxon>Spiralia</taxon>
        <taxon>Lophotrochozoa</taxon>
        <taxon>Mollusca</taxon>
        <taxon>Gastropoda</taxon>
        <taxon>Heterobranchia</taxon>
        <taxon>Euthyneura</taxon>
        <taxon>Panpulmonata</taxon>
        <taxon>Sacoglossa</taxon>
        <taxon>Placobranchoidea</taxon>
        <taxon>Plakobranchidae</taxon>
        <taxon>Elysia</taxon>
    </lineage>
</organism>
<dbReference type="AlphaFoldDB" id="A0AAE1D5W5"/>
<dbReference type="EMBL" id="JAWDGP010005269">
    <property type="protein sequence ID" value="KAK3758534.1"/>
    <property type="molecule type" value="Genomic_DNA"/>
</dbReference>
<evidence type="ECO:0000256" key="1">
    <source>
        <dbReference type="SAM" id="SignalP"/>
    </source>
</evidence>
<reference evidence="2" key="1">
    <citation type="journal article" date="2023" name="G3 (Bethesda)">
        <title>A reference genome for the long-term kleptoplast-retaining sea slug Elysia crispata morphotype clarki.</title>
        <authorList>
            <person name="Eastman K.E."/>
            <person name="Pendleton A.L."/>
            <person name="Shaikh M.A."/>
            <person name="Suttiyut T."/>
            <person name="Ogas R."/>
            <person name="Tomko P."/>
            <person name="Gavelis G."/>
            <person name="Widhalm J.R."/>
            <person name="Wisecaver J.H."/>
        </authorList>
    </citation>
    <scope>NUCLEOTIDE SEQUENCE</scope>
    <source>
        <strain evidence="2">ECLA1</strain>
    </source>
</reference>
<accession>A0AAE1D5W5</accession>
<protein>
    <submittedName>
        <fullName evidence="2">Uncharacterized protein</fullName>
    </submittedName>
</protein>
<gene>
    <name evidence="2" type="ORF">RRG08_058802</name>
</gene>
<name>A0AAE1D5W5_9GAST</name>
<sequence>MLVRGSNALLKLTAPVAVLALFSSTCMTQSQESGSECLPFLKQGPNQSPDEWGLELQYNARSIAFLAESCGISSYTASRHMARLF</sequence>
<comment type="caution">
    <text evidence="2">The sequence shown here is derived from an EMBL/GenBank/DDBJ whole genome shotgun (WGS) entry which is preliminary data.</text>
</comment>
<dbReference type="Proteomes" id="UP001283361">
    <property type="component" value="Unassembled WGS sequence"/>
</dbReference>
<proteinExistence type="predicted"/>
<feature type="chain" id="PRO_5042144693" evidence="1">
    <location>
        <begin position="29"/>
        <end position="85"/>
    </location>
</feature>
<keyword evidence="1" id="KW-0732">Signal</keyword>
<feature type="signal peptide" evidence="1">
    <location>
        <begin position="1"/>
        <end position="28"/>
    </location>
</feature>
<keyword evidence="3" id="KW-1185">Reference proteome</keyword>
<evidence type="ECO:0000313" key="2">
    <source>
        <dbReference type="EMBL" id="KAK3758534.1"/>
    </source>
</evidence>
<evidence type="ECO:0000313" key="3">
    <source>
        <dbReference type="Proteomes" id="UP001283361"/>
    </source>
</evidence>